<evidence type="ECO:0000313" key="1">
    <source>
        <dbReference type="EMBL" id="VYT73846.1"/>
    </source>
</evidence>
<reference evidence="1" key="1">
    <citation type="submission" date="2019-11" db="EMBL/GenBank/DDBJ databases">
        <authorList>
            <person name="Feng L."/>
        </authorList>
    </citation>
    <scope>NUCLEOTIDE SEQUENCE</scope>
    <source>
        <strain evidence="1">RtorquesLFYP15</strain>
    </source>
</reference>
<dbReference type="AlphaFoldDB" id="A0A6N2Z747"/>
<name>A0A6N2Z747_9FIRM</name>
<protein>
    <submittedName>
        <fullName evidence="1">Uncharacterized protein</fullName>
    </submittedName>
</protein>
<organism evidence="1">
    <name type="scientific">[Ruminococcus] torques</name>
    <dbReference type="NCBI Taxonomy" id="33039"/>
    <lineage>
        <taxon>Bacteria</taxon>
        <taxon>Bacillati</taxon>
        <taxon>Bacillota</taxon>
        <taxon>Clostridia</taxon>
        <taxon>Lachnospirales</taxon>
        <taxon>Lachnospiraceae</taxon>
        <taxon>Mediterraneibacter</taxon>
    </lineage>
</organism>
<sequence length="167" mass="19743">MEKNKRPEITAMLSLSIQRHICPNNDPRIYWAREVTFDYATMNAVRVDFMKFKPVNNTVSGIEKGDFYCYEVKSSVEDFHSKNGHNFLGDYNYYVMPEEVYEQIKKEIPYQVGVYVPDGMNYRGEWYDLKAIKKAKRKDRSRPVSEMLLMMFRSAARDRKKVLSDGH</sequence>
<dbReference type="EMBL" id="CACRUQ010000005">
    <property type="protein sequence ID" value="VYT73846.1"/>
    <property type="molecule type" value="Genomic_DNA"/>
</dbReference>
<accession>A0A6N2Z747</accession>
<proteinExistence type="predicted"/>
<dbReference type="RefSeq" id="WP_412396762.1">
    <property type="nucleotide sequence ID" value="NZ_CACRUQ010000005.1"/>
</dbReference>
<gene>
    <name evidence="1" type="ORF">RTLFYP15_00600</name>
</gene>